<feature type="transmembrane region" description="Helical" evidence="1">
    <location>
        <begin position="33"/>
        <end position="51"/>
    </location>
</feature>
<comment type="caution">
    <text evidence="2">The sequence shown here is derived from an EMBL/GenBank/DDBJ whole genome shotgun (WGS) entry which is preliminary data.</text>
</comment>
<sequence>MFFLRGYVAWVISLTFSDDRARLLQFFYTSTEQFGLTLLVGLPALFTLVLLTQIKAEIPPWVQAGARIAPLALWLSWVIDGVLLMSLISARWPEFSVVKAVLVFGWLIALWILLFSRHLRRFWQLLSEA</sequence>
<organism evidence="2 3">
    <name type="scientific">Pseudidiomarina salinarum</name>
    <dbReference type="NCBI Taxonomy" id="435908"/>
    <lineage>
        <taxon>Bacteria</taxon>
        <taxon>Pseudomonadati</taxon>
        <taxon>Pseudomonadota</taxon>
        <taxon>Gammaproteobacteria</taxon>
        <taxon>Alteromonadales</taxon>
        <taxon>Idiomarinaceae</taxon>
        <taxon>Pseudidiomarina</taxon>
    </lineage>
</organism>
<dbReference type="Proteomes" id="UP000054363">
    <property type="component" value="Unassembled WGS sequence"/>
</dbReference>
<dbReference type="InterPro" id="IPR021318">
    <property type="entry name" value="DUF2919"/>
</dbReference>
<proteinExistence type="predicted"/>
<name>A0A094L9W3_9GAMM</name>
<keyword evidence="3" id="KW-1185">Reference proteome</keyword>
<evidence type="ECO:0008006" key="4">
    <source>
        <dbReference type="Google" id="ProtNLM"/>
    </source>
</evidence>
<accession>A0A094L9W3</accession>
<evidence type="ECO:0000256" key="1">
    <source>
        <dbReference type="SAM" id="Phobius"/>
    </source>
</evidence>
<dbReference type="eggNOG" id="ENOG5031ICF">
    <property type="taxonomic scope" value="Bacteria"/>
</dbReference>
<keyword evidence="1" id="KW-0472">Membrane</keyword>
<dbReference type="STRING" id="435908.IDSA_02810"/>
<feature type="transmembrane region" description="Helical" evidence="1">
    <location>
        <begin position="96"/>
        <end position="115"/>
    </location>
</feature>
<gene>
    <name evidence="2" type="ORF">IDSA_02810</name>
</gene>
<evidence type="ECO:0000313" key="2">
    <source>
        <dbReference type="EMBL" id="KFZ31643.1"/>
    </source>
</evidence>
<protein>
    <recommendedName>
        <fullName evidence="4">DUF2919 domain-containing protein</fullName>
    </recommendedName>
</protein>
<dbReference type="AlphaFoldDB" id="A0A094L9W3"/>
<keyword evidence="1" id="KW-0812">Transmembrane</keyword>
<reference evidence="2 3" key="1">
    <citation type="submission" date="2014-06" db="EMBL/GenBank/DDBJ databases">
        <title>The draft genome sequence of Idiomarina salinarum ISL-52.</title>
        <authorList>
            <person name="Du J."/>
            <person name="Shao Z."/>
        </authorList>
    </citation>
    <scope>NUCLEOTIDE SEQUENCE [LARGE SCALE GENOMIC DNA]</scope>
    <source>
        <strain evidence="2 3">ISL-52</strain>
    </source>
</reference>
<dbReference type="EMBL" id="JPER01000001">
    <property type="protein sequence ID" value="KFZ31643.1"/>
    <property type="molecule type" value="Genomic_DNA"/>
</dbReference>
<feature type="transmembrane region" description="Helical" evidence="1">
    <location>
        <begin position="71"/>
        <end position="90"/>
    </location>
</feature>
<keyword evidence="1" id="KW-1133">Transmembrane helix</keyword>
<evidence type="ECO:0000313" key="3">
    <source>
        <dbReference type="Proteomes" id="UP000054363"/>
    </source>
</evidence>
<dbReference type="Pfam" id="PF11143">
    <property type="entry name" value="DUF2919"/>
    <property type="match status" value="1"/>
</dbReference>